<organism evidence="6 7">
    <name type="scientific">Pseudoroseomonas ludipueritiae</name>
    <dbReference type="NCBI Taxonomy" id="198093"/>
    <lineage>
        <taxon>Bacteria</taxon>
        <taxon>Pseudomonadati</taxon>
        <taxon>Pseudomonadota</taxon>
        <taxon>Alphaproteobacteria</taxon>
        <taxon>Acetobacterales</taxon>
        <taxon>Acetobacteraceae</taxon>
        <taxon>Pseudoroseomonas</taxon>
    </lineage>
</organism>
<dbReference type="Gene3D" id="3.40.640.10">
    <property type="entry name" value="Type I PLP-dependent aspartate aminotransferase-like (Major domain)"/>
    <property type="match status" value="1"/>
</dbReference>
<dbReference type="InterPro" id="IPR001597">
    <property type="entry name" value="ArAA_b-elim_lyase/Thr_aldolase"/>
</dbReference>
<dbReference type="Gene3D" id="3.90.1150.10">
    <property type="entry name" value="Aspartate Aminotransferase, domain 1"/>
    <property type="match status" value="1"/>
</dbReference>
<dbReference type="InterPro" id="IPR023603">
    <property type="entry name" value="Low_specificity_L-TA-like"/>
</dbReference>
<evidence type="ECO:0000256" key="2">
    <source>
        <dbReference type="ARBA" id="ARBA00006966"/>
    </source>
</evidence>
<comment type="subunit">
    <text evidence="3">Homotetramer.</text>
</comment>
<proteinExistence type="inferred from homology"/>
<dbReference type="InterPro" id="IPR015424">
    <property type="entry name" value="PyrdxlP-dep_Trfase"/>
</dbReference>
<accession>A0ABR7R143</accession>
<reference evidence="6 7" key="1">
    <citation type="journal article" date="2009" name="Int. J. Syst. Evol. Microbiol.">
        <title>Transfer of Teichococcus ludipueritiae and Muricoccus roseus to the genus Roseomonas, as Roseomonas ludipueritiae comb. nov. and Roseomonas rosea comb. nov., respectively, and emended description of the genus Roseomonas.</title>
        <authorList>
            <person name="Sanchez-Porro C."/>
            <person name="Gallego V."/>
            <person name="Busse H.J."/>
            <person name="Kampfer P."/>
            <person name="Ventosa A."/>
        </authorList>
    </citation>
    <scope>NUCLEOTIDE SEQUENCE [LARGE SCALE GENOMIC DNA]</scope>
    <source>
        <strain evidence="6 7">DSM 14915</strain>
    </source>
</reference>
<dbReference type="PANTHER" id="PTHR48097">
    <property type="entry name" value="L-THREONINE ALDOLASE-RELATED"/>
    <property type="match status" value="1"/>
</dbReference>
<name>A0ABR7R143_9PROT</name>
<dbReference type="PIRSF" id="PIRSF017617">
    <property type="entry name" value="Thr_aldolase"/>
    <property type="match status" value="1"/>
</dbReference>
<comment type="cofactor">
    <cofactor evidence="1">
        <name>pyridoxal 5'-phosphate</name>
        <dbReference type="ChEBI" id="CHEBI:597326"/>
    </cofactor>
</comment>
<dbReference type="PANTHER" id="PTHR48097:SF9">
    <property type="entry name" value="L-THREONINE ALDOLASE"/>
    <property type="match status" value="1"/>
</dbReference>
<feature type="domain" description="Aromatic amino acid beta-eliminating lyase/threonine aldolase" evidence="5">
    <location>
        <begin position="19"/>
        <end position="299"/>
    </location>
</feature>
<keyword evidence="4" id="KW-0663">Pyridoxal phosphate</keyword>
<evidence type="ECO:0000259" key="5">
    <source>
        <dbReference type="Pfam" id="PF01212"/>
    </source>
</evidence>
<evidence type="ECO:0000256" key="1">
    <source>
        <dbReference type="ARBA" id="ARBA00001933"/>
    </source>
</evidence>
<comment type="similarity">
    <text evidence="2">Belongs to the threonine aldolase family.</text>
</comment>
<keyword evidence="7" id="KW-1185">Reference proteome</keyword>
<dbReference type="Pfam" id="PF01212">
    <property type="entry name" value="Beta_elim_lyase"/>
    <property type="match status" value="1"/>
</dbReference>
<evidence type="ECO:0000256" key="4">
    <source>
        <dbReference type="ARBA" id="ARBA00022898"/>
    </source>
</evidence>
<dbReference type="RefSeq" id="WP_187776611.1">
    <property type="nucleotide sequence ID" value="NZ_JACTUZ010000001.1"/>
</dbReference>
<dbReference type="NCBIfam" id="NF041359">
    <property type="entry name" value="GntG_guanitoxin"/>
    <property type="match status" value="1"/>
</dbReference>
<dbReference type="EMBL" id="JACTUZ010000001">
    <property type="protein sequence ID" value="MBC9175450.1"/>
    <property type="molecule type" value="Genomic_DNA"/>
</dbReference>
<evidence type="ECO:0000256" key="3">
    <source>
        <dbReference type="ARBA" id="ARBA00011881"/>
    </source>
</evidence>
<evidence type="ECO:0000313" key="7">
    <source>
        <dbReference type="Proteomes" id="UP000603940"/>
    </source>
</evidence>
<protein>
    <submittedName>
        <fullName evidence="6">Threonine aldolase family protein</fullName>
    </submittedName>
</protein>
<gene>
    <name evidence="6" type="ORF">IBL25_00650</name>
</gene>
<dbReference type="Proteomes" id="UP000603940">
    <property type="component" value="Unassembled WGS sequence"/>
</dbReference>
<dbReference type="SUPFAM" id="SSF53383">
    <property type="entry name" value="PLP-dependent transferases"/>
    <property type="match status" value="1"/>
</dbReference>
<comment type="caution">
    <text evidence="6">The sequence shown here is derived from an EMBL/GenBank/DDBJ whole genome shotgun (WGS) entry which is preliminary data.</text>
</comment>
<evidence type="ECO:0000313" key="6">
    <source>
        <dbReference type="EMBL" id="MBC9175450.1"/>
    </source>
</evidence>
<dbReference type="InterPro" id="IPR015421">
    <property type="entry name" value="PyrdxlP-dep_Trfase_major"/>
</dbReference>
<dbReference type="InterPro" id="IPR015422">
    <property type="entry name" value="PyrdxlP-dep_Trfase_small"/>
</dbReference>
<sequence>MVHAPARPPAGAPPVRINLYSDTQTRPTAAMREAMMAAEVGDEQFGDDPTVNELCDRMAALMGKEAAMFLPSGTMCNVVAILTHCRPGEEVLAHETAHILSSEGGVHAALAGVQINPLQGARGMFSAETLRAAIRPATRYAPPQRLLEVEQTANIGGGGVWPQTELDAVVAVAREQGWSTHMDGARLMNAVVASGIPAAEMVAGFDSVWLDFTKGLGAPLGAVLAGSEEFIGNAWRWKQRLGGSMRQAGICAAACIHALDHHIDRLAEDHANAKALARGLRQIPGMAVEEPDTNLVFFDPAGAGINATKLVATLRMQGIQISMLGGRIRACLHLDVTAAMVDETLATIREAVAAA</sequence>